<gene>
    <name evidence="1" type="ORF">SAMN05192574_10897</name>
</gene>
<reference evidence="2" key="1">
    <citation type="submission" date="2016-10" db="EMBL/GenBank/DDBJ databases">
        <authorList>
            <person name="Varghese N."/>
            <person name="Submissions S."/>
        </authorList>
    </citation>
    <scope>NUCLEOTIDE SEQUENCE [LARGE SCALE GENOMIC DNA]</scope>
    <source>
        <strain evidence="2">Gh-48</strain>
    </source>
</reference>
<dbReference type="STRING" id="551995.SAMN05192574_10897"/>
<organism evidence="1 2">
    <name type="scientific">Mucilaginibacter gossypiicola</name>
    <dbReference type="NCBI Taxonomy" id="551995"/>
    <lineage>
        <taxon>Bacteria</taxon>
        <taxon>Pseudomonadati</taxon>
        <taxon>Bacteroidota</taxon>
        <taxon>Sphingobacteriia</taxon>
        <taxon>Sphingobacteriales</taxon>
        <taxon>Sphingobacteriaceae</taxon>
        <taxon>Mucilaginibacter</taxon>
    </lineage>
</organism>
<sequence length="69" mass="8166">MTTVTVDIINEKAMKLLEDMELLQLIRVHTETKEYFKNKNWIAKYKGAMTKQPLPEVDAQLKELRDGWE</sequence>
<protein>
    <submittedName>
        <fullName evidence="1">Uncharacterized protein</fullName>
    </submittedName>
</protein>
<dbReference type="AlphaFoldDB" id="A0A1H8PQL0"/>
<dbReference type="EMBL" id="FOCL01000008">
    <property type="protein sequence ID" value="SEO44066.1"/>
    <property type="molecule type" value="Genomic_DNA"/>
</dbReference>
<accession>A0A1H8PQL0</accession>
<dbReference type="Proteomes" id="UP000198942">
    <property type="component" value="Unassembled WGS sequence"/>
</dbReference>
<evidence type="ECO:0000313" key="2">
    <source>
        <dbReference type="Proteomes" id="UP000198942"/>
    </source>
</evidence>
<evidence type="ECO:0000313" key="1">
    <source>
        <dbReference type="EMBL" id="SEO44066.1"/>
    </source>
</evidence>
<proteinExistence type="predicted"/>
<keyword evidence="2" id="KW-1185">Reference proteome</keyword>
<name>A0A1H8PQL0_9SPHI</name>